<protein>
    <submittedName>
        <fullName evidence="6">Amino acid adenylation domain-containing protein</fullName>
    </submittedName>
</protein>
<dbReference type="InterPro" id="IPR025110">
    <property type="entry name" value="AMP-bd_C"/>
</dbReference>
<dbReference type="Gene3D" id="2.30.38.10">
    <property type="entry name" value="Luciferase, Domain 3"/>
    <property type="match status" value="1"/>
</dbReference>
<dbReference type="SMART" id="SM00823">
    <property type="entry name" value="PKS_PP"/>
    <property type="match status" value="1"/>
</dbReference>
<dbReference type="PANTHER" id="PTHR45527">
    <property type="entry name" value="NONRIBOSOMAL PEPTIDE SYNTHETASE"/>
    <property type="match status" value="1"/>
</dbReference>
<dbReference type="SUPFAM" id="SSF47336">
    <property type="entry name" value="ACP-like"/>
    <property type="match status" value="1"/>
</dbReference>
<dbReference type="RefSeq" id="WP_208814078.1">
    <property type="nucleotide sequence ID" value="NZ_WVUH01000107.1"/>
</dbReference>
<dbReference type="Pfam" id="PF07993">
    <property type="entry name" value="NAD_binding_4"/>
    <property type="match status" value="1"/>
</dbReference>
<dbReference type="EMBL" id="WVUH01000107">
    <property type="protein sequence ID" value="MBO4207180.1"/>
    <property type="molecule type" value="Genomic_DNA"/>
</dbReference>
<dbReference type="NCBIfam" id="TIGR01733">
    <property type="entry name" value="AA-adenyl-dom"/>
    <property type="match status" value="1"/>
</dbReference>
<proteinExistence type="predicted"/>
<evidence type="ECO:0000256" key="2">
    <source>
        <dbReference type="ARBA" id="ARBA00022450"/>
    </source>
</evidence>
<dbReference type="SUPFAM" id="SSF56801">
    <property type="entry name" value="Acetyl-CoA synthetase-like"/>
    <property type="match status" value="1"/>
</dbReference>
<feature type="domain" description="Carrier" evidence="5">
    <location>
        <begin position="1023"/>
        <end position="1098"/>
    </location>
</feature>
<gene>
    <name evidence="6" type="ORF">GSF22_14360</name>
</gene>
<dbReference type="Pfam" id="PF00501">
    <property type="entry name" value="AMP-binding"/>
    <property type="match status" value="1"/>
</dbReference>
<dbReference type="Gene3D" id="3.40.50.980">
    <property type="match status" value="2"/>
</dbReference>
<dbReference type="InterPro" id="IPR010080">
    <property type="entry name" value="Thioester_reductase-like_dom"/>
</dbReference>
<dbReference type="PROSITE" id="PS00455">
    <property type="entry name" value="AMP_BINDING"/>
    <property type="match status" value="1"/>
</dbReference>
<dbReference type="InterPro" id="IPR000873">
    <property type="entry name" value="AMP-dep_synth/lig_dom"/>
</dbReference>
<dbReference type="PANTHER" id="PTHR45527:SF1">
    <property type="entry name" value="FATTY ACID SYNTHASE"/>
    <property type="match status" value="1"/>
</dbReference>
<dbReference type="Gene3D" id="3.30.559.30">
    <property type="entry name" value="Nonribosomal peptide synthetase, condensation domain"/>
    <property type="match status" value="1"/>
</dbReference>
<dbReference type="InterPro" id="IPR036291">
    <property type="entry name" value="NAD(P)-bd_dom_sf"/>
</dbReference>
<sequence length="1496" mass="157631">MTDTQADRERLIRELMARRGLAPAARPEGIPRRPPGARIPLSPMQEGMWFLDRLQPGSGAYVLAEALRLTGPVDPDALGGAVREVVDRHEALRTVFVASDGRVEQVVRPAGDAGLWPVLTVDELTGVPADRLDAAVEEITRSECETGFDLGQAPLLRVRLTRLGPDEHLLVVAMHHIVADERSLTLVVGEILDGHHRHRTGGAVGGGGAAPATPVAQFPDLVVWQQQKLAGETERHRAFWAERLAGTTGMLDLPTDRPRPATQTFAGATRPVSFDDELAGQVTELARRTGCTRFMIFLAATQALLARLSGQDDVCVGSPVSLRSGEQQQDIVGLLVNSVPLRTDLSGDPTLAEVLHRVRQTCVASLGHAGLPFEQVVELARLPRDLSRNPLFQVMLVVNQAGATGERAGLTVRPAPIRRETARLDLTLAVQEHPGGLAGLIDYNTDLFDAVTVDRFAGRLRTVLRALATEPDRRLSGLDLTGPAERRDLARWNATDRSYPGGSLHELVASRAAVAPDTPAVLDASPDATGTPVLTYGQLDCRSDRLAGQLRALGVGPDQPVGLALPAGIPAVVGILAILKAGGGYLPLDPAHPPARLHALLADARVAVTLTDPAHAEVFADGPGTVVLLDADGRADGLPAADPGTHRSQHPDQLAYLIYTSGSTGTPKGVMVGHRTAVNLAHAFAELHGIGAGDRLLMLPPLSFDASVGDLFPALVSGAALVVHRDPAALTGPGLLELAARHRITLVDTAAPLWIRWVQDLSGAGRVDPGPLRAVLVGGEAVPLPVVRDWARLTGDRVTVYNHYGPTEATVCATTYATVDGAELPGTSRLPIGRPLPNVRVHLLDADLRPVPIGLAGEVYVGGTAPARGYLGAPALTATRFVPDPYATAPGARLYATGDLARYRPDGTLEFLGRTDRQVKIRGHRIEIGEVEAACAAVPGIRQAAVVVADGTAGPRLVGYLVPDGATPDVAAVRATLRQRMPDYLVPSAFVPVPELPVNRHGKLDLAALPPADEQDGRPAHVAPRTATERTVAAIWAELLDTGPVGVHDNFFDLGGHSLLAAPFVARVRDALGVDVPLRALFDTPDLAGLAGTVDAVVAGTDRAPAVEVGLLRAEARLGDDLRVPPGTVVAPPATVLFTGATGFLGAYLLADWLTHSPATVHCLVRADSPAAAVDRVRENLRRYGRWHDGYAGRLVGVPGDLGAPRLGLTPTAFDALGEQVDAIVHNGGVVNFLHPYPVLRPANVGGTREVLRLACTGRPSAVHFVSTLGVFLTPARTGTVVYEGDAPDDCTGLGDGYNGTKWVADALVRAARERGLPVGVHRPARITGDAATGAGNVDDYFSRLLKTCVQLGGVPEIDDALDLAPVDYVAAGIGQLSRTGSTGDHHYYNNRTLGFAGLAEALADFGYPVELLPYPKWRAALLDRPDAALAGFAPLFGPATPVRTQPAFDCTPTETALAAAGISCPAADRRLLHRYLSAFVRAGFLDPPSSGSAHD</sequence>
<dbReference type="Pfam" id="PF00550">
    <property type="entry name" value="PP-binding"/>
    <property type="match status" value="1"/>
</dbReference>
<keyword evidence="3" id="KW-0597">Phosphoprotein</keyword>
<organism evidence="6 7">
    <name type="scientific">Micromonospora echinofusca</name>
    <dbReference type="NCBI Taxonomy" id="47858"/>
    <lineage>
        <taxon>Bacteria</taxon>
        <taxon>Bacillati</taxon>
        <taxon>Actinomycetota</taxon>
        <taxon>Actinomycetes</taxon>
        <taxon>Micromonosporales</taxon>
        <taxon>Micromonosporaceae</taxon>
        <taxon>Micromonospora</taxon>
    </lineage>
</organism>
<dbReference type="InterPro" id="IPR045851">
    <property type="entry name" value="AMP-bd_C_sf"/>
</dbReference>
<evidence type="ECO:0000256" key="3">
    <source>
        <dbReference type="ARBA" id="ARBA00022553"/>
    </source>
</evidence>
<dbReference type="InterPro" id="IPR001242">
    <property type="entry name" value="Condensation_dom"/>
</dbReference>
<comment type="caution">
    <text evidence="6">The sequence shown here is derived from an EMBL/GenBank/DDBJ whole genome shotgun (WGS) entry which is preliminary data.</text>
</comment>
<dbReference type="CDD" id="cd19531">
    <property type="entry name" value="LCL_NRPS-like"/>
    <property type="match status" value="1"/>
</dbReference>
<reference evidence="6 7" key="1">
    <citation type="submission" date="2019-12" db="EMBL/GenBank/DDBJ databases">
        <title>Whole genome sequencing of endophytic Actinobacterium Micromonospora sp. MPMI6T.</title>
        <authorList>
            <person name="Evv R."/>
            <person name="Podile A.R."/>
        </authorList>
    </citation>
    <scope>NUCLEOTIDE SEQUENCE [LARGE SCALE GENOMIC DNA]</scope>
    <source>
        <strain evidence="6 7">MPMI6</strain>
    </source>
</reference>
<dbReference type="CDD" id="cd05930">
    <property type="entry name" value="A_NRPS"/>
    <property type="match status" value="1"/>
</dbReference>
<evidence type="ECO:0000313" key="7">
    <source>
        <dbReference type="Proteomes" id="UP000823521"/>
    </source>
</evidence>
<keyword evidence="2" id="KW-0596">Phosphopantetheine</keyword>
<keyword evidence="4" id="KW-0436">Ligase</keyword>
<dbReference type="InterPro" id="IPR010071">
    <property type="entry name" value="AA_adenyl_dom"/>
</dbReference>
<dbReference type="NCBIfam" id="TIGR01746">
    <property type="entry name" value="Thioester-redct"/>
    <property type="match status" value="1"/>
</dbReference>
<dbReference type="Pfam" id="PF00668">
    <property type="entry name" value="Condensation"/>
    <property type="match status" value="1"/>
</dbReference>
<evidence type="ECO:0000259" key="5">
    <source>
        <dbReference type="PROSITE" id="PS50075"/>
    </source>
</evidence>
<comment type="cofactor">
    <cofactor evidence="1">
        <name>pantetheine 4'-phosphate</name>
        <dbReference type="ChEBI" id="CHEBI:47942"/>
    </cofactor>
</comment>
<evidence type="ECO:0000256" key="4">
    <source>
        <dbReference type="ARBA" id="ARBA00022598"/>
    </source>
</evidence>
<dbReference type="InterPro" id="IPR023213">
    <property type="entry name" value="CAT-like_dom_sf"/>
</dbReference>
<dbReference type="Gene3D" id="1.10.1200.10">
    <property type="entry name" value="ACP-like"/>
    <property type="match status" value="1"/>
</dbReference>
<dbReference type="PROSITE" id="PS50075">
    <property type="entry name" value="CARRIER"/>
    <property type="match status" value="1"/>
</dbReference>
<dbReference type="SUPFAM" id="SSF51735">
    <property type="entry name" value="NAD(P)-binding Rossmann-fold domains"/>
    <property type="match status" value="1"/>
</dbReference>
<evidence type="ECO:0000256" key="1">
    <source>
        <dbReference type="ARBA" id="ARBA00001957"/>
    </source>
</evidence>
<dbReference type="Gene3D" id="3.30.300.30">
    <property type="match status" value="1"/>
</dbReference>
<dbReference type="SUPFAM" id="SSF52777">
    <property type="entry name" value="CoA-dependent acyltransferases"/>
    <property type="match status" value="2"/>
</dbReference>
<keyword evidence="7" id="KW-1185">Reference proteome</keyword>
<evidence type="ECO:0000313" key="6">
    <source>
        <dbReference type="EMBL" id="MBO4207180.1"/>
    </source>
</evidence>
<dbReference type="Pfam" id="PF13193">
    <property type="entry name" value="AMP-binding_C"/>
    <property type="match status" value="1"/>
</dbReference>
<dbReference type="Gene3D" id="3.40.50.720">
    <property type="entry name" value="NAD(P)-binding Rossmann-like Domain"/>
    <property type="match status" value="1"/>
</dbReference>
<dbReference type="InterPro" id="IPR036736">
    <property type="entry name" value="ACP-like_sf"/>
</dbReference>
<dbReference type="InterPro" id="IPR013120">
    <property type="entry name" value="FAR_NAD-bd"/>
</dbReference>
<dbReference type="InterPro" id="IPR009081">
    <property type="entry name" value="PP-bd_ACP"/>
</dbReference>
<dbReference type="Proteomes" id="UP000823521">
    <property type="component" value="Unassembled WGS sequence"/>
</dbReference>
<accession>A0ABS3VRP5</accession>
<dbReference type="Gene3D" id="3.30.559.10">
    <property type="entry name" value="Chloramphenicol acetyltransferase-like domain"/>
    <property type="match status" value="1"/>
</dbReference>
<dbReference type="InterPro" id="IPR020845">
    <property type="entry name" value="AMP-binding_CS"/>
</dbReference>
<dbReference type="InterPro" id="IPR020806">
    <property type="entry name" value="PKS_PP-bd"/>
</dbReference>
<name>A0ABS3VRP5_MICEH</name>
<dbReference type="CDD" id="cd05235">
    <property type="entry name" value="SDR_e1"/>
    <property type="match status" value="1"/>
</dbReference>